<evidence type="ECO:0000256" key="6">
    <source>
        <dbReference type="ARBA" id="ARBA00023136"/>
    </source>
</evidence>
<dbReference type="EMBL" id="DF820471">
    <property type="protein sequence ID" value="GAK59944.1"/>
    <property type="molecule type" value="Genomic_DNA"/>
</dbReference>
<evidence type="ECO:0000259" key="8">
    <source>
        <dbReference type="PROSITE" id="PS50928"/>
    </source>
</evidence>
<evidence type="ECO:0000256" key="3">
    <source>
        <dbReference type="ARBA" id="ARBA00022475"/>
    </source>
</evidence>
<keyword evidence="2 7" id="KW-0813">Transport</keyword>
<evidence type="ECO:0000256" key="7">
    <source>
        <dbReference type="RuleBase" id="RU363032"/>
    </source>
</evidence>
<reference evidence="9" key="1">
    <citation type="journal article" date="2015" name="PeerJ">
        <title>First genomic representation of candidate bacterial phylum KSB3 points to enhanced environmental sensing as a trigger of wastewater bulking.</title>
        <authorList>
            <person name="Sekiguchi Y."/>
            <person name="Ohashi A."/>
            <person name="Parks D.H."/>
            <person name="Yamauchi T."/>
            <person name="Tyson G.W."/>
            <person name="Hugenholtz P."/>
        </authorList>
    </citation>
    <scope>NUCLEOTIDE SEQUENCE [LARGE SCALE GENOMIC DNA]</scope>
</reference>
<dbReference type="Pfam" id="PF00528">
    <property type="entry name" value="BPD_transp_1"/>
    <property type="match status" value="1"/>
</dbReference>
<feature type="transmembrane region" description="Helical" evidence="7">
    <location>
        <begin position="375"/>
        <end position="397"/>
    </location>
</feature>
<sequence length="405" mass="46033">MMNTGKKAIAAIVSSTPWHIWGWGVLFLIAGIAAIIYGLVKGFSFLLIAGMVYFLWTARGLLLLKHWAWLTALCGFSVTLLFSLLGLLQGSVHIGIALVVWILAGALIWYFTGTAMKQAFGVKSEDVKFLFLLPATVWVLLFTVFPFFYGVRTSFYKVQIGRVDKFVGLTNFIRLFKDYKIHNSVKLTFIFIIVTVVIEILLGLLIALLFNQKLKHLKTYRTIMLMPLFATPVAIGFLFLTIFYEEGGPINGFLIPFGYKIPWLSHPNWSMLSVMLVDIWQWTPFCFLVILAGLQSLPEEIYQAAALDYAPGWQLFRKITLPMLQPVLIIVFLLRLIEACKIFDIPSRLTRGGPGTATMVYSLYTYLTGMKYFDLGYASVQGFALLVVMMIIVTFFFKRMRQIYE</sequence>
<dbReference type="HOGENOM" id="CLU_016047_0_3_0"/>
<evidence type="ECO:0000313" key="9">
    <source>
        <dbReference type="EMBL" id="GAK59944.1"/>
    </source>
</evidence>
<dbReference type="GO" id="GO:0055085">
    <property type="term" value="P:transmembrane transport"/>
    <property type="evidence" value="ECO:0007669"/>
    <property type="project" value="InterPro"/>
</dbReference>
<evidence type="ECO:0000256" key="5">
    <source>
        <dbReference type="ARBA" id="ARBA00022989"/>
    </source>
</evidence>
<dbReference type="PROSITE" id="PS50928">
    <property type="entry name" value="ABC_TM1"/>
    <property type="match status" value="1"/>
</dbReference>
<dbReference type="SUPFAM" id="SSF161098">
    <property type="entry name" value="MetI-like"/>
    <property type="match status" value="1"/>
</dbReference>
<feature type="transmembrane region" description="Helical" evidence="7">
    <location>
        <begin position="69"/>
        <end position="88"/>
    </location>
</feature>
<accession>A0A081C5T9</accession>
<feature type="transmembrane region" description="Helical" evidence="7">
    <location>
        <begin position="127"/>
        <end position="149"/>
    </location>
</feature>
<keyword evidence="3" id="KW-1003">Cell membrane</keyword>
<feature type="transmembrane region" description="Helical" evidence="7">
    <location>
        <begin position="45"/>
        <end position="62"/>
    </location>
</feature>
<keyword evidence="10" id="KW-1185">Reference proteome</keyword>
<keyword evidence="6 7" id="KW-0472">Membrane</keyword>
<feature type="transmembrane region" description="Helical" evidence="7">
    <location>
        <begin position="94"/>
        <end position="115"/>
    </location>
</feature>
<comment type="similarity">
    <text evidence="7">Belongs to the binding-protein-dependent transport system permease family.</text>
</comment>
<keyword evidence="4 7" id="KW-0812">Transmembrane</keyword>
<dbReference type="eggNOG" id="COG1175">
    <property type="taxonomic scope" value="Bacteria"/>
</dbReference>
<feature type="transmembrane region" description="Helical" evidence="7">
    <location>
        <begin position="279"/>
        <end position="298"/>
    </location>
</feature>
<dbReference type="STRING" id="1499967.U27_06930"/>
<dbReference type="Gene3D" id="1.10.3720.10">
    <property type="entry name" value="MetI-like"/>
    <property type="match status" value="1"/>
</dbReference>
<evidence type="ECO:0000256" key="2">
    <source>
        <dbReference type="ARBA" id="ARBA00022448"/>
    </source>
</evidence>
<feature type="domain" description="ABC transmembrane type-1" evidence="8">
    <location>
        <begin position="185"/>
        <end position="398"/>
    </location>
</feature>
<evidence type="ECO:0000256" key="4">
    <source>
        <dbReference type="ARBA" id="ARBA00022692"/>
    </source>
</evidence>
<comment type="subcellular location">
    <subcellularLocation>
        <location evidence="1 7">Cell membrane</location>
        <topology evidence="1 7">Multi-pass membrane protein</topology>
    </subcellularLocation>
</comment>
<dbReference type="InterPro" id="IPR035906">
    <property type="entry name" value="MetI-like_sf"/>
</dbReference>
<dbReference type="CDD" id="cd06261">
    <property type="entry name" value="TM_PBP2"/>
    <property type="match status" value="1"/>
</dbReference>
<keyword evidence="5 7" id="KW-1133">Transmembrane helix</keyword>
<feature type="transmembrane region" description="Helical" evidence="7">
    <location>
        <begin position="319"/>
        <end position="337"/>
    </location>
</feature>
<organism evidence="9">
    <name type="scientific">Vecturithrix granuli</name>
    <dbReference type="NCBI Taxonomy" id="1499967"/>
    <lineage>
        <taxon>Bacteria</taxon>
        <taxon>Candidatus Moduliflexota</taxon>
        <taxon>Candidatus Vecturitrichia</taxon>
        <taxon>Candidatus Vecturitrichales</taxon>
        <taxon>Candidatus Vecturitrichaceae</taxon>
        <taxon>Candidatus Vecturithrix</taxon>
    </lineage>
</organism>
<name>A0A081C5T9_VECG1</name>
<protein>
    <submittedName>
        <fullName evidence="9">Putative sugar ABC transporter, permease component</fullName>
    </submittedName>
</protein>
<feature type="transmembrane region" description="Helical" evidence="7">
    <location>
        <begin position="222"/>
        <end position="244"/>
    </location>
</feature>
<dbReference type="PANTHER" id="PTHR43005">
    <property type="entry name" value="BLR7065 PROTEIN"/>
    <property type="match status" value="1"/>
</dbReference>
<feature type="transmembrane region" description="Helical" evidence="7">
    <location>
        <begin position="20"/>
        <end position="39"/>
    </location>
</feature>
<evidence type="ECO:0000256" key="1">
    <source>
        <dbReference type="ARBA" id="ARBA00004651"/>
    </source>
</evidence>
<feature type="transmembrane region" description="Helical" evidence="7">
    <location>
        <begin position="187"/>
        <end position="210"/>
    </location>
</feature>
<dbReference type="Proteomes" id="UP000030661">
    <property type="component" value="Unassembled WGS sequence"/>
</dbReference>
<dbReference type="PANTHER" id="PTHR43005:SF1">
    <property type="entry name" value="SPERMIDINE_PUTRESCINE TRANSPORT SYSTEM PERMEASE PROTEIN"/>
    <property type="match status" value="1"/>
</dbReference>
<evidence type="ECO:0000313" key="10">
    <source>
        <dbReference type="Proteomes" id="UP000030661"/>
    </source>
</evidence>
<dbReference type="GO" id="GO:0005886">
    <property type="term" value="C:plasma membrane"/>
    <property type="evidence" value="ECO:0007669"/>
    <property type="project" value="UniProtKB-SubCell"/>
</dbReference>
<dbReference type="InterPro" id="IPR000515">
    <property type="entry name" value="MetI-like"/>
</dbReference>
<proteinExistence type="inferred from homology"/>
<dbReference type="AlphaFoldDB" id="A0A081C5T9"/>
<gene>
    <name evidence="9" type="ORF">U27_06930</name>
</gene>